<evidence type="ECO:0000313" key="2">
    <source>
        <dbReference type="Proteomes" id="UP000006426"/>
    </source>
</evidence>
<dbReference type="GeneID" id="39474791"/>
<dbReference type="EMBL" id="CP031226">
    <property type="protein sequence ID" value="AXH60304.1"/>
    <property type="molecule type" value="Genomic_DNA"/>
</dbReference>
<name>A0AAD0PWY8_PSEAV</name>
<sequence length="357" mass="39622">MSSLNPEVLLLKSTGLTERFNAALQHLSHTALNELFLTKIGSVSEIGKNWREASIALSNHCVQQFVHVRERGGVLINMALIKSLLQLDGIQDCALNDQPLAKQYLSLLPGYKKTNSITDAGQGFHDYAQGYLVSILDELVEDMKLNHTDPAMFRTAKVGDVLLEGNGFDVKTSKNLSTYVEYSDGNNAVMIIHDVREGQFLLVERYNPIEGVFTLEFPRASGHGEISPESHAATALRDQTGLSLRDLEKIGELRPDAHMLKGVTDVFYGNFDLEENHSPLVPYVRSLKRITEVGLYQAALERRITCALTLSAISIWHAYEDVRKKRVANSKRVRTPAKLADGAVESEVEADSDADEE</sequence>
<accession>A0AAD0PWY8</accession>
<dbReference type="AlphaFoldDB" id="A0AAD0PWY8"/>
<gene>
    <name evidence="1" type="ORF">PLA107_034550</name>
</gene>
<dbReference type="Gene3D" id="3.90.79.10">
    <property type="entry name" value="Nucleoside Triphosphate Pyrophosphohydrolase"/>
    <property type="match status" value="1"/>
</dbReference>
<keyword evidence="1" id="KW-0614">Plasmid</keyword>
<dbReference type="RefSeq" id="WP_005742556.1">
    <property type="nucleotide sequence ID" value="NZ_CP031226.1"/>
</dbReference>
<dbReference type="Proteomes" id="UP000006426">
    <property type="component" value="Plasmid pmppla107"/>
</dbReference>
<reference evidence="1 2" key="1">
    <citation type="journal article" date="2011" name="PLoS Pathog.">
        <title>Dynamic evolution of pathogenicity revealed by sequencing and comparative genomics of 19 Pseudomonas syringae isolates.</title>
        <authorList>
            <person name="Baltrus D.A."/>
            <person name="Nishimura M.T."/>
            <person name="Romanchuk A."/>
            <person name="Chang J.H."/>
            <person name="Mukhtar M.S."/>
            <person name="Cherkis K."/>
            <person name="Roach J."/>
            <person name="Grant S.R."/>
            <person name="Jones C.D."/>
            <person name="Dangl J.L."/>
        </authorList>
    </citation>
    <scope>NUCLEOTIDE SEQUENCE [LARGE SCALE GENOMIC DNA]</scope>
    <source>
        <strain evidence="1 2">M301315</strain>
    </source>
</reference>
<evidence type="ECO:0000313" key="1">
    <source>
        <dbReference type="EMBL" id="AXH60304.1"/>
    </source>
</evidence>
<geneLocation type="plasmid" evidence="2">
    <name>pmppla107</name>
</geneLocation>
<protein>
    <submittedName>
        <fullName evidence="1">Uncharacterized protein</fullName>
    </submittedName>
</protein>
<proteinExistence type="predicted"/>
<organism evidence="1 2">
    <name type="scientific">Pseudomonas amygdali pv. lachrymans str. M301315</name>
    <dbReference type="NCBI Taxonomy" id="629260"/>
    <lineage>
        <taxon>Bacteria</taxon>
        <taxon>Pseudomonadati</taxon>
        <taxon>Pseudomonadota</taxon>
        <taxon>Gammaproteobacteria</taxon>
        <taxon>Pseudomonadales</taxon>
        <taxon>Pseudomonadaceae</taxon>
        <taxon>Pseudomonas</taxon>
        <taxon>Pseudomonas amygdali</taxon>
    </lineage>
</organism>